<keyword evidence="5" id="KW-1185">Reference proteome</keyword>
<dbReference type="EMBL" id="JQOH01000001">
    <property type="protein sequence ID" value="KGA30630.1"/>
    <property type="molecule type" value="Genomic_DNA"/>
</dbReference>
<dbReference type="Proteomes" id="UP000029436">
    <property type="component" value="Unassembled WGS sequence"/>
</dbReference>
<evidence type="ECO:0000313" key="4">
    <source>
        <dbReference type="Proteomes" id="UP000029257"/>
    </source>
</evidence>
<evidence type="ECO:0000313" key="3">
    <source>
        <dbReference type="EMBL" id="KGA30630.1"/>
    </source>
</evidence>
<accession>A0AAW3ELT4</accession>
<dbReference type="AlphaFoldDB" id="A0AAW3ELT4"/>
<proteinExistence type="predicted"/>
<sequence>MSLSRTVFRYQPDTRRDEPVIMALTVAAERYPRYGFKKLFQVLRRQGNIWNHKHVHRIYCLLKLNFRRKGKQRLPVRNPAPLATPEAMNQSWSIDFMHDRWCAADASGPSTWWMILTGKRWRSKLT</sequence>
<dbReference type="PANTHER" id="PTHR47515">
    <property type="entry name" value="LOW CALCIUM RESPONSE LOCUS PROTEIN T"/>
    <property type="match status" value="1"/>
</dbReference>
<reference evidence="4 5" key="1">
    <citation type="submission" date="2014-08" db="EMBL/GenBank/DDBJ databases">
        <title>Genome sequences of NCPPB Pectobacterium isolates.</title>
        <authorList>
            <person name="Glover R.H."/>
            <person name="Sapp M."/>
            <person name="Elphinstone J."/>
        </authorList>
    </citation>
    <scope>NUCLEOTIDE SEQUENCE [LARGE SCALE GENOMIC DNA]</scope>
    <source>
        <strain evidence="2 4">NCPPB 3701</strain>
        <strain evidence="3 5">NCPPB3702</strain>
    </source>
</reference>
<name>A0AAW3ELT4_9GAMM</name>
<feature type="domain" description="HTH-like" evidence="1">
    <location>
        <begin position="26"/>
        <end position="71"/>
    </location>
</feature>
<dbReference type="PANTHER" id="PTHR47515:SF3">
    <property type="entry name" value="INTEGRASE CORE DOMAIN PROTEIN"/>
    <property type="match status" value="1"/>
</dbReference>
<comment type="caution">
    <text evidence="2">The sequence shown here is derived from an EMBL/GenBank/DDBJ whole genome shotgun (WGS) entry which is preliminary data.</text>
</comment>
<dbReference type="Proteomes" id="UP000029257">
    <property type="component" value="Unassembled WGS sequence"/>
</dbReference>
<evidence type="ECO:0000313" key="5">
    <source>
        <dbReference type="Proteomes" id="UP000029436"/>
    </source>
</evidence>
<gene>
    <name evidence="2" type="ORF">JV38_08750</name>
    <name evidence="3" type="ORF">KU73_01595</name>
</gene>
<dbReference type="Pfam" id="PF13276">
    <property type="entry name" value="HTH_21"/>
    <property type="match status" value="1"/>
</dbReference>
<organism evidence="2 4">
    <name type="scientific">Pectobacterium wasabiae</name>
    <dbReference type="NCBI Taxonomy" id="55208"/>
    <lineage>
        <taxon>Bacteria</taxon>
        <taxon>Pseudomonadati</taxon>
        <taxon>Pseudomonadota</taxon>
        <taxon>Gammaproteobacteria</taxon>
        <taxon>Enterobacterales</taxon>
        <taxon>Pectobacteriaceae</taxon>
        <taxon>Pectobacterium</taxon>
    </lineage>
</organism>
<dbReference type="InterPro" id="IPR025948">
    <property type="entry name" value="HTH-like_dom"/>
</dbReference>
<evidence type="ECO:0000313" key="2">
    <source>
        <dbReference type="EMBL" id="KFX07995.1"/>
    </source>
</evidence>
<dbReference type="EMBL" id="JQHP01000004">
    <property type="protein sequence ID" value="KFX07995.1"/>
    <property type="molecule type" value="Genomic_DNA"/>
</dbReference>
<protein>
    <recommendedName>
        <fullName evidence="1">HTH-like domain-containing protein</fullName>
    </recommendedName>
</protein>
<evidence type="ECO:0000259" key="1">
    <source>
        <dbReference type="Pfam" id="PF13276"/>
    </source>
</evidence>